<feature type="compositionally biased region" description="Polar residues" evidence="6">
    <location>
        <begin position="354"/>
        <end position="367"/>
    </location>
</feature>
<organism evidence="9">
    <name type="scientific">Xenopus tropicalis</name>
    <name type="common">Western clawed frog</name>
    <name type="synonym">Silurana tropicalis</name>
    <dbReference type="NCBI Taxonomy" id="8364"/>
    <lineage>
        <taxon>Eukaryota</taxon>
        <taxon>Metazoa</taxon>
        <taxon>Chordata</taxon>
        <taxon>Craniata</taxon>
        <taxon>Vertebrata</taxon>
        <taxon>Euteleostomi</taxon>
        <taxon>Amphibia</taxon>
        <taxon>Batrachia</taxon>
        <taxon>Anura</taxon>
        <taxon>Pipoidea</taxon>
        <taxon>Pipidae</taxon>
        <taxon>Xenopodinae</taxon>
        <taxon>Xenopus</taxon>
        <taxon>Silurana</taxon>
    </lineage>
</organism>
<feature type="domain" description="Ras-associating" evidence="7">
    <location>
        <begin position="957"/>
        <end position="1031"/>
    </location>
</feature>
<feature type="domain" description="VPS9" evidence="8">
    <location>
        <begin position="772"/>
        <end position="912"/>
    </location>
</feature>
<dbReference type="PROSITE" id="PS50200">
    <property type="entry name" value="RA"/>
    <property type="match status" value="1"/>
</dbReference>
<dbReference type="SUPFAM" id="SSF109993">
    <property type="entry name" value="VPS9 domain"/>
    <property type="match status" value="1"/>
</dbReference>
<evidence type="ECO:0000256" key="5">
    <source>
        <dbReference type="ARBA" id="ARBA00022999"/>
    </source>
</evidence>
<dbReference type="InterPro" id="IPR003123">
    <property type="entry name" value="VPS9"/>
</dbReference>
<dbReference type="InterPro" id="IPR035869">
    <property type="entry name" value="RIN3_SH2"/>
</dbReference>
<evidence type="ECO:0000256" key="3">
    <source>
        <dbReference type="ARBA" id="ARBA00022468"/>
    </source>
</evidence>
<dbReference type="GO" id="GO:0005737">
    <property type="term" value="C:cytoplasm"/>
    <property type="evidence" value="ECO:0007669"/>
    <property type="project" value="UniProtKB-SubCell"/>
</dbReference>
<feature type="compositionally biased region" description="Pro residues" evidence="6">
    <location>
        <begin position="271"/>
        <end position="299"/>
    </location>
</feature>
<dbReference type="GO" id="GO:0005096">
    <property type="term" value="F:GTPase activator activity"/>
    <property type="evidence" value="ECO:0007669"/>
    <property type="project" value="UniProtKB-KW"/>
</dbReference>
<comment type="similarity">
    <text evidence="2">Belongs to the RIN (Ras interaction/interference) family.</text>
</comment>
<dbReference type="Pfam" id="PF02204">
    <property type="entry name" value="VPS9"/>
    <property type="match status" value="1"/>
</dbReference>
<feature type="region of interest" description="Disordered" evidence="6">
    <location>
        <begin position="588"/>
        <end position="631"/>
    </location>
</feature>
<feature type="region of interest" description="Disordered" evidence="6">
    <location>
        <begin position="525"/>
        <end position="566"/>
    </location>
</feature>
<proteinExistence type="inferred from homology"/>
<dbReference type="GO" id="GO:0005085">
    <property type="term" value="F:guanyl-nucleotide exchange factor activity"/>
    <property type="evidence" value="ECO:0007669"/>
    <property type="project" value="InterPro"/>
</dbReference>
<dbReference type="Pfam" id="PF00788">
    <property type="entry name" value="RA"/>
    <property type="match status" value="1"/>
</dbReference>
<dbReference type="GO" id="GO:0016192">
    <property type="term" value="P:vesicle-mediated transport"/>
    <property type="evidence" value="ECO:0007669"/>
    <property type="project" value="InterPro"/>
</dbReference>
<feature type="region of interest" description="Disordered" evidence="6">
    <location>
        <begin position="268"/>
        <end position="367"/>
    </location>
</feature>
<sequence>MAESGTSAGMEAAARDSCPADVGDPEKHGTENNCHVPSGISVLDRLIKTCPVWLQLCMNPEQAVDILKKEGPGVFLITRDVERKCMVLWVHVTSNKEQADVLRYNIKEEKTMMYLESSVLVFEDIFKLVAFYCVSRDVLPFPLKLPQAIAAAQTYKELETFSNLGTGIFLFYVGFWDSAFTDGNKLAAAKQHRCTSNGDFQTCSVRSSHHIQNEANNCTCEIEISVGSGRLWFVSPIFIEECSNVLAAEKLPLLNCVANSEIKTHKIVYRRPPPPPPPPPPALKNPPLPSVPPSGPPPNYKRSHSYTSPQKSPRPPSFSVAPPLSCLLHSSSNQPMTPSLSLTSHAPCVPQNPPSSNTPIVSQTPPLSQMSQNLSQLKDLPNTSTDICVEVQPLAQSCEEMKINSTEDKKDSVEYAICSSGEQNQKSAMSAPVVPKRRQSGKISENKGNSVRKKELLQQTERQSTQSVKSVSKDQAETHLNHETIMLIKKDIETLEQQCISQGKRNKTPPVPPPRTKKFSHRVAPALPGQNSHSPVKELRSRTQSSDYKAKCSDVKQNGRTSQSDCSKYKDFAKNKEPCTRLPTKELKSLDTSLSSPASGLTIPVTSPEQDSLSTSSAEEDHDHEKVSSPSIRKTHSFMLDRAKNRLSIVTITNVFSAFMSAERKLQKKITELAQDKETYFGNLVQDYKAYSLDMMAKQSSSTEMLQEIRLMMTQLKSYLVQSAELKTMIESTTVYTDDRIEAIVEAALCKCVLKPLKSPIEGYLREIHTKDGSLRLLKENQIVIQDITTTDLGVTTSVPEISVMEKITQKFSVMHKTYSPEKKVSYLLKACKMIYDSMATGSPGKLHGADDFLPVLMYVLARCDLTELLQDVEYMMELMDPALQLGEGSYYLTTTYGALEHIKNYDKITVTRQLSVEVQDSIHRWERRRTLNKARVSRSSIQDFITISFEELDSKSRTLVIKPDTNVELLLQDCAEKFQVLEPQNYGLYVQVNERSLRLADDALPHHIKSNLLKSEQKLDFHFLYKLTSSEDNVVKELDFL</sequence>
<dbReference type="Ensembl" id="ENSXETT00000068225">
    <property type="protein sequence ID" value="ENSXETP00000068613"/>
    <property type="gene ID" value="ENSXETG00000010292"/>
</dbReference>
<dbReference type="InterPro" id="IPR045046">
    <property type="entry name" value="Vps9-like"/>
</dbReference>
<dbReference type="InterPro" id="IPR037191">
    <property type="entry name" value="VPS9_dom_sf"/>
</dbReference>
<keyword evidence="4" id="KW-0963">Cytoplasm</keyword>
<feature type="compositionally biased region" description="Polar residues" evidence="6">
    <location>
        <begin position="457"/>
        <end position="470"/>
    </location>
</feature>
<dbReference type="Xenbase" id="XB-GENE-488895">
    <property type="gene designation" value="rin3"/>
</dbReference>
<dbReference type="FunFam" id="1.20.1050.80:FF:000002">
    <property type="entry name" value="Ras and Rab interactor 2"/>
    <property type="match status" value="1"/>
</dbReference>
<gene>
    <name evidence="9" type="primary">rin3</name>
</gene>
<dbReference type="Pfam" id="PF23268">
    <property type="entry name" value="RIN1"/>
    <property type="match status" value="1"/>
</dbReference>
<evidence type="ECO:0000256" key="4">
    <source>
        <dbReference type="ARBA" id="ARBA00022490"/>
    </source>
</evidence>
<dbReference type="PROSITE" id="PS51205">
    <property type="entry name" value="VPS9"/>
    <property type="match status" value="1"/>
</dbReference>
<evidence type="ECO:0000313" key="9">
    <source>
        <dbReference type="Ensembl" id="ENSXETP00000068613"/>
    </source>
</evidence>
<feature type="compositionally biased region" description="Polar residues" evidence="6">
    <location>
        <begin position="328"/>
        <end position="344"/>
    </location>
</feature>
<feature type="region of interest" description="Disordered" evidence="6">
    <location>
        <begin position="1"/>
        <end position="31"/>
    </location>
</feature>
<accession>A0A6I8QJ78</accession>
<evidence type="ECO:0000256" key="1">
    <source>
        <dbReference type="ARBA" id="ARBA00004496"/>
    </source>
</evidence>
<dbReference type="InterPro" id="IPR000159">
    <property type="entry name" value="RA_dom"/>
</dbReference>
<dbReference type="GeneTree" id="ENSGT00940000158622"/>
<reference evidence="9" key="2">
    <citation type="submission" date="2020-05" db="UniProtKB">
        <authorList>
            <consortium name="Ensembl"/>
        </authorList>
    </citation>
    <scope>IDENTIFICATION</scope>
</reference>
<dbReference type="PANTHER" id="PTHR23101:SF58">
    <property type="entry name" value="RAS AND RAB INTERACTOR 3"/>
    <property type="match status" value="1"/>
</dbReference>
<reference evidence="9" key="1">
    <citation type="journal article" date="2010" name="Science">
        <title>The genome of the Western clawed frog Xenopus tropicalis.</title>
        <authorList>
            <person name="Hellsten U."/>
            <person name="Harland R.M."/>
            <person name="Gilchrist M.J."/>
            <person name="Hendrix D."/>
            <person name="Jurka J."/>
            <person name="Kapitonov V."/>
            <person name="Ovcharenko I."/>
            <person name="Putnam N.H."/>
            <person name="Shu S."/>
            <person name="Taher L."/>
            <person name="Blitz I.L."/>
            <person name="Blumberg B."/>
            <person name="Dichmann D.S."/>
            <person name="Dubchak I."/>
            <person name="Amaya E."/>
            <person name="Detter J.C."/>
            <person name="Fletcher R."/>
            <person name="Gerhard D.S."/>
            <person name="Goodstein D."/>
            <person name="Graves T."/>
            <person name="Grigoriev I.V."/>
            <person name="Grimwood J."/>
            <person name="Kawashima T."/>
            <person name="Lindquist E."/>
            <person name="Lucas S.M."/>
            <person name="Mead P.E."/>
            <person name="Mitros T."/>
            <person name="Ogino H."/>
            <person name="Ohta Y."/>
            <person name="Poliakov A.V."/>
            <person name="Pollet N."/>
            <person name="Robert J."/>
            <person name="Salamov A."/>
            <person name="Sater A.K."/>
            <person name="Schmutz J."/>
            <person name="Terry A."/>
            <person name="Vize P.D."/>
            <person name="Warren W.C."/>
            <person name="Wells D."/>
            <person name="Wills A."/>
            <person name="Wilson R.K."/>
            <person name="Zimmerman L.B."/>
            <person name="Zorn A.M."/>
            <person name="Grainger R."/>
            <person name="Grammer T."/>
            <person name="Khokha M.K."/>
            <person name="Richardson P.M."/>
            <person name="Rokhsar D.S."/>
        </authorList>
    </citation>
    <scope>NUCLEOTIDE SEQUENCE [LARGE SCALE GENOMIC DNA]</scope>
    <source>
        <strain evidence="9">Nigerian</strain>
    </source>
</reference>
<feature type="compositionally biased region" description="Polar residues" evidence="6">
    <location>
        <begin position="555"/>
        <end position="566"/>
    </location>
</feature>
<dbReference type="Bgee" id="ENSXETG00000010292">
    <property type="expression patterns" value="Expressed in ovary and 16 other cell types or tissues"/>
</dbReference>
<dbReference type="Gene3D" id="1.20.1050.80">
    <property type="entry name" value="VPS9 domain"/>
    <property type="match status" value="1"/>
</dbReference>
<dbReference type="InterPro" id="IPR036860">
    <property type="entry name" value="SH2_dom_sf"/>
</dbReference>
<dbReference type="AlphaFoldDB" id="A0A6I8QJ78"/>
<dbReference type="InParanoid" id="A0A6I8QJ78"/>
<dbReference type="SMART" id="SM00167">
    <property type="entry name" value="VPS9"/>
    <property type="match status" value="1"/>
</dbReference>
<dbReference type="GO" id="GO:0007165">
    <property type="term" value="P:signal transduction"/>
    <property type="evidence" value="ECO:0007669"/>
    <property type="project" value="InterPro"/>
</dbReference>
<name>A0A6I8QJ78_XENTR</name>
<dbReference type="FunCoup" id="A0A6I8QJ78">
    <property type="interactions" value="594"/>
</dbReference>
<keyword evidence="3" id="KW-0343">GTPase activation</keyword>
<protein>
    <submittedName>
        <fullName evidence="9">Ras and Rab interactor 3</fullName>
    </submittedName>
</protein>
<feature type="region of interest" description="Disordered" evidence="6">
    <location>
        <begin position="421"/>
        <end position="477"/>
    </location>
</feature>
<feature type="compositionally biased region" description="Polar residues" evidence="6">
    <location>
        <begin position="590"/>
        <end position="617"/>
    </location>
</feature>
<dbReference type="SMART" id="SM00314">
    <property type="entry name" value="RA"/>
    <property type="match status" value="1"/>
</dbReference>
<evidence type="ECO:0000259" key="7">
    <source>
        <dbReference type="PROSITE" id="PS50200"/>
    </source>
</evidence>
<dbReference type="SUPFAM" id="SSF55550">
    <property type="entry name" value="SH2 domain"/>
    <property type="match status" value="1"/>
</dbReference>
<dbReference type="CDD" id="cd16130">
    <property type="entry name" value="RA_Rin3"/>
    <property type="match status" value="1"/>
</dbReference>
<dbReference type="Gene3D" id="3.30.505.10">
    <property type="entry name" value="SH2 domain"/>
    <property type="match status" value="1"/>
</dbReference>
<dbReference type="CDD" id="cd10395">
    <property type="entry name" value="SH2_RIN3"/>
    <property type="match status" value="1"/>
</dbReference>
<comment type="subcellular location">
    <subcellularLocation>
        <location evidence="1">Cytoplasm</location>
    </subcellularLocation>
</comment>
<evidence type="ECO:0000256" key="2">
    <source>
        <dbReference type="ARBA" id="ARBA00006919"/>
    </source>
</evidence>
<dbReference type="InterPro" id="IPR000980">
    <property type="entry name" value="SH2"/>
</dbReference>
<dbReference type="SMART" id="SM00252">
    <property type="entry name" value="SH2"/>
    <property type="match status" value="1"/>
</dbReference>
<keyword evidence="5" id="KW-0727">SH2 domain</keyword>
<evidence type="ECO:0000259" key="8">
    <source>
        <dbReference type="PROSITE" id="PS51205"/>
    </source>
</evidence>
<evidence type="ECO:0000256" key="6">
    <source>
        <dbReference type="SAM" id="MobiDB-lite"/>
    </source>
</evidence>
<dbReference type="PANTHER" id="PTHR23101">
    <property type="entry name" value="RAB GDP/GTP EXCHANGE FACTOR"/>
    <property type="match status" value="1"/>
</dbReference>